<name>G9MK84_HYPVG</name>
<dbReference type="GO" id="GO:0043386">
    <property type="term" value="P:mycotoxin biosynthetic process"/>
    <property type="evidence" value="ECO:0007669"/>
    <property type="project" value="InterPro"/>
</dbReference>
<comment type="caution">
    <text evidence="3">The sequence shown here is derived from an EMBL/GenBank/DDBJ whole genome shotgun (WGS) entry which is preliminary data.</text>
</comment>
<dbReference type="GeneID" id="25787919"/>
<evidence type="ECO:0000313" key="3">
    <source>
        <dbReference type="EMBL" id="EHK25078.1"/>
    </source>
</evidence>
<keyword evidence="4" id="KW-1185">Reference proteome</keyword>
<dbReference type="VEuPathDB" id="FungiDB:TRIVIDRAFT_144910"/>
<sequence length="202" mass="23217">MLVSTLILRSSTLYHVRQTSAWSPADISVQYDQVRYNITSKGNPFVGAGPEVDRVWREISYDMGDQWISQSDISKLDMPETSLKVNHPTTGEEGYRVGMEVFHHLHCLNLLRRVTYREYYEPLGGEFSHGPEVLQAHTDHCIEVLRQNIQCNADIGLFTFYMIPGDPLAWPELNSKHVCRNFEGVRKWALDHSVGNMEVLEH</sequence>
<dbReference type="InterPro" id="IPR021765">
    <property type="entry name" value="UstYa-like"/>
</dbReference>
<dbReference type="EMBL" id="ABDF02000003">
    <property type="protein sequence ID" value="EHK25078.1"/>
    <property type="molecule type" value="Genomic_DNA"/>
</dbReference>
<protein>
    <recommendedName>
        <fullName evidence="5">Cyclochlorotine biosynthesis protein O</fullName>
    </recommendedName>
</protein>
<dbReference type="InParanoid" id="G9MK84"/>
<dbReference type="PANTHER" id="PTHR33365">
    <property type="entry name" value="YALI0B05434P"/>
    <property type="match status" value="1"/>
</dbReference>
<reference evidence="3 4" key="1">
    <citation type="journal article" date="2011" name="Genome Biol.">
        <title>Comparative genome sequence analysis underscores mycoparasitism as the ancestral life style of Trichoderma.</title>
        <authorList>
            <person name="Kubicek C.P."/>
            <person name="Herrera-Estrella A."/>
            <person name="Seidl-Seiboth V."/>
            <person name="Martinez D.A."/>
            <person name="Druzhinina I.S."/>
            <person name="Thon M."/>
            <person name="Zeilinger S."/>
            <person name="Casas-Flores S."/>
            <person name="Horwitz B.A."/>
            <person name="Mukherjee P.K."/>
            <person name="Mukherjee M."/>
            <person name="Kredics L."/>
            <person name="Alcaraz L.D."/>
            <person name="Aerts A."/>
            <person name="Antal Z."/>
            <person name="Atanasova L."/>
            <person name="Cervantes-Badillo M.G."/>
            <person name="Challacombe J."/>
            <person name="Chertkov O."/>
            <person name="McCluskey K."/>
            <person name="Coulpier F."/>
            <person name="Deshpande N."/>
            <person name="von Doehren H."/>
            <person name="Ebbole D.J."/>
            <person name="Esquivel-Naranjo E.U."/>
            <person name="Fekete E."/>
            <person name="Flipphi M."/>
            <person name="Glaser F."/>
            <person name="Gomez-Rodriguez E.Y."/>
            <person name="Gruber S."/>
            <person name="Han C."/>
            <person name="Henrissat B."/>
            <person name="Hermosa R."/>
            <person name="Hernandez-Onate M."/>
            <person name="Karaffa L."/>
            <person name="Kosti I."/>
            <person name="Le Crom S."/>
            <person name="Lindquist E."/>
            <person name="Lucas S."/>
            <person name="Luebeck M."/>
            <person name="Luebeck P.S."/>
            <person name="Margeot A."/>
            <person name="Metz B."/>
            <person name="Misra M."/>
            <person name="Nevalainen H."/>
            <person name="Omann M."/>
            <person name="Packer N."/>
            <person name="Perrone G."/>
            <person name="Uresti-Rivera E.E."/>
            <person name="Salamov A."/>
            <person name="Schmoll M."/>
            <person name="Seiboth B."/>
            <person name="Shapiro H."/>
            <person name="Sukno S."/>
            <person name="Tamayo-Ramos J.A."/>
            <person name="Tisch D."/>
            <person name="Wiest A."/>
            <person name="Wilkinson H.H."/>
            <person name="Zhang M."/>
            <person name="Coutinho P.M."/>
            <person name="Kenerley C.M."/>
            <person name="Monte E."/>
            <person name="Baker S.E."/>
            <person name="Grigoriev I.V."/>
        </authorList>
    </citation>
    <scope>NUCLEOTIDE SEQUENCE [LARGE SCALE GENOMIC DNA]</scope>
    <source>
        <strain evidence="4">Gv29-8 / FGSC 10586</strain>
    </source>
</reference>
<evidence type="ECO:0008006" key="5">
    <source>
        <dbReference type="Google" id="ProtNLM"/>
    </source>
</evidence>
<dbReference type="RefSeq" id="XP_013959293.1">
    <property type="nucleotide sequence ID" value="XM_014103818.1"/>
</dbReference>
<dbReference type="eggNOG" id="ENOG502SQ6R">
    <property type="taxonomic scope" value="Eukaryota"/>
</dbReference>
<evidence type="ECO:0000313" key="4">
    <source>
        <dbReference type="Proteomes" id="UP000007115"/>
    </source>
</evidence>
<evidence type="ECO:0000256" key="2">
    <source>
        <dbReference type="ARBA" id="ARBA00035112"/>
    </source>
</evidence>
<dbReference type="STRING" id="413071.G9MK84"/>
<comment type="pathway">
    <text evidence="1">Mycotoxin biosynthesis.</text>
</comment>
<dbReference type="OrthoDB" id="3687641at2759"/>
<dbReference type="PANTHER" id="PTHR33365:SF4">
    <property type="entry name" value="CYCLOCHLOROTINE BIOSYNTHESIS PROTEIN O"/>
    <property type="match status" value="1"/>
</dbReference>
<dbReference type="AlphaFoldDB" id="G9MK84"/>
<dbReference type="OMA" id="IMCQSDT"/>
<dbReference type="Proteomes" id="UP000007115">
    <property type="component" value="Unassembled WGS sequence"/>
</dbReference>
<accession>G9MK84</accession>
<evidence type="ECO:0000256" key="1">
    <source>
        <dbReference type="ARBA" id="ARBA00004685"/>
    </source>
</evidence>
<gene>
    <name evidence="3" type="ORF">TRIVIDRAFT_144910</name>
</gene>
<comment type="similarity">
    <text evidence="2">Belongs to the ustYa family.</text>
</comment>
<organism evidence="3 4">
    <name type="scientific">Hypocrea virens (strain Gv29-8 / FGSC 10586)</name>
    <name type="common">Gliocladium virens</name>
    <name type="synonym">Trichoderma virens</name>
    <dbReference type="NCBI Taxonomy" id="413071"/>
    <lineage>
        <taxon>Eukaryota</taxon>
        <taxon>Fungi</taxon>
        <taxon>Dikarya</taxon>
        <taxon>Ascomycota</taxon>
        <taxon>Pezizomycotina</taxon>
        <taxon>Sordariomycetes</taxon>
        <taxon>Hypocreomycetidae</taxon>
        <taxon>Hypocreales</taxon>
        <taxon>Hypocreaceae</taxon>
        <taxon>Trichoderma</taxon>
    </lineage>
</organism>
<dbReference type="Pfam" id="PF11807">
    <property type="entry name" value="UstYa"/>
    <property type="match status" value="1"/>
</dbReference>
<proteinExistence type="inferred from homology"/>
<dbReference type="HOGENOM" id="CLU_042941_6_3_1"/>